<protein>
    <recommendedName>
        <fullName evidence="2">Fic/DOC N-terminal domain-containing protein</fullName>
    </recommendedName>
</protein>
<evidence type="ECO:0000313" key="3">
    <source>
        <dbReference type="EMBL" id="QKQ24534.1"/>
    </source>
</evidence>
<evidence type="ECO:0000256" key="1">
    <source>
        <dbReference type="SAM" id="MobiDB-lite"/>
    </source>
</evidence>
<proteinExistence type="predicted"/>
<feature type="compositionally biased region" description="Basic and acidic residues" evidence="1">
    <location>
        <begin position="35"/>
        <end position="50"/>
    </location>
</feature>
<sequence>MTRLVPNIDLFIMSFISNEATLSSKIEGMQTATEDSFKKEEDIKIKQRDD</sequence>
<dbReference type="Pfam" id="PF13784">
    <property type="entry name" value="Fic_N"/>
    <property type="match status" value="1"/>
</dbReference>
<evidence type="ECO:0000313" key="4">
    <source>
        <dbReference type="Proteomes" id="UP000509429"/>
    </source>
</evidence>
<dbReference type="EMBL" id="CP054490">
    <property type="protein sequence ID" value="QKQ24534.1"/>
    <property type="molecule type" value="Genomic_DNA"/>
</dbReference>
<name>A0A6N0HQA0_9GAMM</name>
<reference evidence="3 4" key="1">
    <citation type="submission" date="2020-05" db="EMBL/GenBank/DDBJ databases">
        <title>Horizontal transmission and recombination maintain forever young bacterial symbiont genomes.</title>
        <authorList>
            <person name="Russell S.L."/>
            <person name="Pepper-Tunick E."/>
            <person name="Svedberg J."/>
            <person name="Byrne A."/>
            <person name="Ruelas Castillo J."/>
            <person name="Vollmers C."/>
            <person name="Beinart R.A."/>
            <person name="Corbett-Detig R."/>
        </authorList>
    </citation>
    <scope>NUCLEOTIDE SEQUENCE [LARGE SCALE GENOMIC DNA]</scope>
    <source>
        <strain evidence="3">JDF_Ridge</strain>
    </source>
</reference>
<dbReference type="Proteomes" id="UP000509429">
    <property type="component" value="Chromosome"/>
</dbReference>
<gene>
    <name evidence="3" type="ORF">HUE58_05355</name>
</gene>
<keyword evidence="4" id="KW-1185">Reference proteome</keyword>
<feature type="domain" description="Fic/DOC N-terminal" evidence="2">
    <location>
        <begin position="1"/>
        <end position="48"/>
    </location>
</feature>
<accession>A0A6N0HQA0</accession>
<dbReference type="AlphaFoldDB" id="A0A6N0HQA0"/>
<feature type="region of interest" description="Disordered" evidence="1">
    <location>
        <begin position="27"/>
        <end position="50"/>
    </location>
</feature>
<evidence type="ECO:0000259" key="2">
    <source>
        <dbReference type="Pfam" id="PF13784"/>
    </source>
</evidence>
<dbReference type="InterPro" id="IPR025758">
    <property type="entry name" value="Fic/DOC_N"/>
</dbReference>
<dbReference type="KEGG" id="reo:HUE58_05355"/>
<organism evidence="3 4">
    <name type="scientific">Candidatus Ruthia endofausta</name>
    <dbReference type="NCBI Taxonomy" id="2738852"/>
    <lineage>
        <taxon>Bacteria</taxon>
        <taxon>Pseudomonadati</taxon>
        <taxon>Pseudomonadota</taxon>
        <taxon>Gammaproteobacteria</taxon>
        <taxon>Candidatus Pseudothioglobaceae</taxon>
        <taxon>Candidatus Ruthturnera</taxon>
    </lineage>
</organism>